<gene>
    <name evidence="2" type="ORF">METZ01_LOCUS479670</name>
</gene>
<dbReference type="GO" id="GO:0005829">
    <property type="term" value="C:cytosol"/>
    <property type="evidence" value="ECO:0007669"/>
    <property type="project" value="TreeGrafter"/>
</dbReference>
<dbReference type="GO" id="GO:0004643">
    <property type="term" value="F:phosphoribosylaminoimidazolecarboxamide formyltransferase activity"/>
    <property type="evidence" value="ECO:0007669"/>
    <property type="project" value="InterPro"/>
</dbReference>
<dbReference type="InterPro" id="IPR011607">
    <property type="entry name" value="MGS-like_dom"/>
</dbReference>
<reference evidence="2" key="1">
    <citation type="submission" date="2018-05" db="EMBL/GenBank/DDBJ databases">
        <authorList>
            <person name="Lanie J.A."/>
            <person name="Ng W.-L."/>
            <person name="Kazmierczak K.M."/>
            <person name="Andrzejewski T.M."/>
            <person name="Davidsen T.M."/>
            <person name="Wayne K.J."/>
            <person name="Tettelin H."/>
            <person name="Glass J.I."/>
            <person name="Rusch D."/>
            <person name="Podicherti R."/>
            <person name="Tsui H.-C.T."/>
            <person name="Winkler M.E."/>
        </authorList>
    </citation>
    <scope>NUCLEOTIDE SEQUENCE</scope>
</reference>
<protein>
    <recommendedName>
        <fullName evidence="1">MGS-like domain-containing protein</fullName>
    </recommendedName>
</protein>
<dbReference type="GO" id="GO:0006189">
    <property type="term" value="P:'de novo' IMP biosynthetic process"/>
    <property type="evidence" value="ECO:0007669"/>
    <property type="project" value="TreeGrafter"/>
</dbReference>
<dbReference type="PANTHER" id="PTHR11692">
    <property type="entry name" value="BIFUNCTIONAL PURINE BIOSYNTHESIS PROTEIN PURH"/>
    <property type="match status" value="1"/>
</dbReference>
<dbReference type="GO" id="GO:0003937">
    <property type="term" value="F:IMP cyclohydrolase activity"/>
    <property type="evidence" value="ECO:0007669"/>
    <property type="project" value="InterPro"/>
</dbReference>
<organism evidence="2">
    <name type="scientific">marine metagenome</name>
    <dbReference type="NCBI Taxonomy" id="408172"/>
    <lineage>
        <taxon>unclassified sequences</taxon>
        <taxon>metagenomes</taxon>
        <taxon>ecological metagenomes</taxon>
    </lineage>
</organism>
<dbReference type="EMBL" id="UINC01205579">
    <property type="protein sequence ID" value="SVE26816.1"/>
    <property type="molecule type" value="Genomic_DNA"/>
</dbReference>
<sequence length="61" mass="6371">MKALVSVYDKVGIVELALVLKAKGYELISTGGSSKAINSHEGLSATEVAEVTGFSEMLDGR</sequence>
<evidence type="ECO:0000313" key="2">
    <source>
        <dbReference type="EMBL" id="SVE26816.1"/>
    </source>
</evidence>
<name>A0A383C2Z8_9ZZZZ</name>
<accession>A0A383C2Z8</accession>
<evidence type="ECO:0000259" key="1">
    <source>
        <dbReference type="PROSITE" id="PS51855"/>
    </source>
</evidence>
<dbReference type="Gene3D" id="3.40.50.1380">
    <property type="entry name" value="Methylglyoxal synthase-like domain"/>
    <property type="match status" value="1"/>
</dbReference>
<dbReference type="SUPFAM" id="SSF52335">
    <property type="entry name" value="Methylglyoxal synthase-like"/>
    <property type="match status" value="1"/>
</dbReference>
<dbReference type="Pfam" id="PF02142">
    <property type="entry name" value="MGS"/>
    <property type="match status" value="1"/>
</dbReference>
<proteinExistence type="predicted"/>
<dbReference type="InterPro" id="IPR036914">
    <property type="entry name" value="MGS-like_dom_sf"/>
</dbReference>
<feature type="domain" description="MGS-like" evidence="1">
    <location>
        <begin position="1"/>
        <end position="61"/>
    </location>
</feature>
<dbReference type="PROSITE" id="PS51855">
    <property type="entry name" value="MGS"/>
    <property type="match status" value="1"/>
</dbReference>
<dbReference type="InterPro" id="IPR002695">
    <property type="entry name" value="PurH-like"/>
</dbReference>
<feature type="non-terminal residue" evidence="2">
    <location>
        <position position="61"/>
    </location>
</feature>
<dbReference type="PANTHER" id="PTHR11692:SF0">
    <property type="entry name" value="BIFUNCTIONAL PURINE BIOSYNTHESIS PROTEIN ATIC"/>
    <property type="match status" value="1"/>
</dbReference>
<dbReference type="AlphaFoldDB" id="A0A383C2Z8"/>